<dbReference type="GO" id="GO:0016301">
    <property type="term" value="F:kinase activity"/>
    <property type="evidence" value="ECO:0007669"/>
    <property type="project" value="UniProtKB-KW"/>
</dbReference>
<evidence type="ECO:0000313" key="17">
    <source>
        <dbReference type="Proteomes" id="UP000675781"/>
    </source>
</evidence>
<evidence type="ECO:0000256" key="9">
    <source>
        <dbReference type="ARBA" id="ARBA00022777"/>
    </source>
</evidence>
<proteinExistence type="inferred from homology"/>
<dbReference type="AlphaFoldDB" id="A0A941EV47"/>
<keyword evidence="17" id="KW-1185">Reference proteome</keyword>
<dbReference type="RefSeq" id="WP_212529005.1">
    <property type="nucleotide sequence ID" value="NZ_JAGSOG010000060.1"/>
</dbReference>
<sequence length="496" mass="53772">MTSMVEHAHAASADARMDGQLARLLAEWLPRQRWYSGKGARIGADGVVVLRRIELAGRGRDPVLTLVIAEVRPQGRDPERYQLFLGLREQLPEGLEHAELGPVHDAEGRERRCYDALHDPELAGWLLTRLAGGEVAGPLHFHLLPGQKITKGLRSLVLTGEQSNTSVIYGDKFIAKFLRRAVPGVNPDLELSLALADAGCQNIPQPIGWIDLADEEKGGAAEAGGEGDEGHTGPANRGYAAPELITVATVSEFLPTATDGWLLAQASVRDLYAQPDTVEPRSAGGDFGPEALRLGAATAKVHHDLATALPTGRMEPEELEQVAEAMIRHLHRAAVRVPALNPYVPALRAALGELAKIDEPVLTQRVHGDFHLGQVMRTVQGWVLLDFEGEPNRTLEERRAMAPATKDIAGMARSFDYAAHHLGGDPDRAADWAEHNFDAFCAGYASVSGQDPREQDVLLRGYAIDKAVYEAVYEAANRPTWLSIPLTAVARLAESV</sequence>
<evidence type="ECO:0000259" key="15">
    <source>
        <dbReference type="Pfam" id="PF18085"/>
    </source>
</evidence>
<evidence type="ECO:0000256" key="3">
    <source>
        <dbReference type="ARBA" id="ARBA00011245"/>
    </source>
</evidence>
<evidence type="ECO:0000256" key="14">
    <source>
        <dbReference type="ARBA" id="ARBA00049067"/>
    </source>
</evidence>
<dbReference type="Proteomes" id="UP000675781">
    <property type="component" value="Unassembled WGS sequence"/>
</dbReference>
<keyword evidence="6" id="KW-0321">Glycogen metabolism</keyword>
<dbReference type="SUPFAM" id="SSF56112">
    <property type="entry name" value="Protein kinase-like (PK-like)"/>
    <property type="match status" value="1"/>
</dbReference>
<evidence type="ECO:0000256" key="6">
    <source>
        <dbReference type="ARBA" id="ARBA00022600"/>
    </source>
</evidence>
<feature type="domain" description="Maltokinase N-terminal cap" evidence="15">
    <location>
        <begin position="28"/>
        <end position="119"/>
    </location>
</feature>
<keyword evidence="11" id="KW-0320">Glycogen biosynthesis</keyword>
<evidence type="ECO:0000256" key="7">
    <source>
        <dbReference type="ARBA" id="ARBA00022679"/>
    </source>
</evidence>
<comment type="caution">
    <text evidence="16">The sequence shown here is derived from an EMBL/GenBank/DDBJ whole genome shotgun (WGS) entry which is preliminary data.</text>
</comment>
<keyword evidence="8" id="KW-0547">Nucleotide-binding</keyword>
<evidence type="ECO:0000256" key="10">
    <source>
        <dbReference type="ARBA" id="ARBA00022840"/>
    </source>
</evidence>
<comment type="subunit">
    <text evidence="3">Monomer.</text>
</comment>
<evidence type="ECO:0000256" key="11">
    <source>
        <dbReference type="ARBA" id="ARBA00023056"/>
    </source>
</evidence>
<reference evidence="16" key="1">
    <citation type="submission" date="2021-04" db="EMBL/GenBank/DDBJ databases">
        <title>Genome based classification of Actinospica acidithermotolerans sp. nov., an actinobacterium isolated from an Indonesian hot spring.</title>
        <authorList>
            <person name="Kusuma A.B."/>
            <person name="Putra K.E."/>
            <person name="Nafisah S."/>
            <person name="Loh J."/>
            <person name="Nouioui I."/>
            <person name="Goodfellow M."/>
        </authorList>
    </citation>
    <scope>NUCLEOTIDE SEQUENCE</scope>
    <source>
        <strain evidence="16">CSCA 57</strain>
    </source>
</reference>
<keyword evidence="12" id="KW-0119">Carbohydrate metabolism</keyword>
<comment type="pathway">
    <text evidence="1">Glycan biosynthesis; glycogen biosynthesis.</text>
</comment>
<evidence type="ECO:0000256" key="13">
    <source>
        <dbReference type="ARBA" id="ARBA00031251"/>
    </source>
</evidence>
<gene>
    <name evidence="16" type="ORF">KDL01_14510</name>
</gene>
<dbReference type="EC" id="2.7.1.175" evidence="4"/>
<evidence type="ECO:0000256" key="2">
    <source>
        <dbReference type="ARBA" id="ARBA00006219"/>
    </source>
</evidence>
<name>A0A941EV47_9ACTN</name>
<keyword evidence="10" id="KW-0067">ATP-binding</keyword>
<dbReference type="InterPro" id="IPR011009">
    <property type="entry name" value="Kinase-like_dom_sf"/>
</dbReference>
<organism evidence="16 17">
    <name type="scientific">Actinospica durhamensis</name>
    <dbReference type="NCBI Taxonomy" id="1508375"/>
    <lineage>
        <taxon>Bacteria</taxon>
        <taxon>Bacillati</taxon>
        <taxon>Actinomycetota</taxon>
        <taxon>Actinomycetes</taxon>
        <taxon>Catenulisporales</taxon>
        <taxon>Actinospicaceae</taxon>
        <taxon>Actinospica</taxon>
    </lineage>
</organism>
<evidence type="ECO:0000256" key="1">
    <source>
        <dbReference type="ARBA" id="ARBA00004964"/>
    </source>
</evidence>
<dbReference type="Pfam" id="PF18085">
    <property type="entry name" value="Mak_N_cap"/>
    <property type="match status" value="1"/>
</dbReference>
<evidence type="ECO:0000256" key="8">
    <source>
        <dbReference type="ARBA" id="ARBA00022741"/>
    </source>
</evidence>
<dbReference type="Gene3D" id="3.90.1200.10">
    <property type="match status" value="1"/>
</dbReference>
<comment type="similarity">
    <text evidence="2">Belongs to the aminoglycoside phosphotransferase family.</text>
</comment>
<keyword evidence="7" id="KW-0808">Transferase</keyword>
<evidence type="ECO:0000256" key="12">
    <source>
        <dbReference type="ARBA" id="ARBA00023277"/>
    </source>
</evidence>
<evidence type="ECO:0000256" key="5">
    <source>
        <dbReference type="ARBA" id="ARBA00013882"/>
    </source>
</evidence>
<evidence type="ECO:0000313" key="16">
    <source>
        <dbReference type="EMBL" id="MBR7834484.1"/>
    </source>
</evidence>
<keyword evidence="9" id="KW-0418">Kinase</keyword>
<protein>
    <recommendedName>
        <fullName evidence="5">Maltokinase</fullName>
        <ecNumber evidence="4">2.7.1.175</ecNumber>
    </recommendedName>
    <alternativeName>
        <fullName evidence="13">Maltose-1-phosphate synthase</fullName>
    </alternativeName>
</protein>
<dbReference type="GO" id="GO:0005978">
    <property type="term" value="P:glycogen biosynthetic process"/>
    <property type="evidence" value="ECO:0007669"/>
    <property type="project" value="UniProtKB-KW"/>
</dbReference>
<accession>A0A941EV47</accession>
<comment type="catalytic activity">
    <reaction evidence="14">
        <text>D-maltose + ATP = alpha-maltose 1-phosphate + ADP + H(+)</text>
        <dbReference type="Rhea" id="RHEA:31915"/>
        <dbReference type="ChEBI" id="CHEBI:15378"/>
        <dbReference type="ChEBI" id="CHEBI:17306"/>
        <dbReference type="ChEBI" id="CHEBI:30616"/>
        <dbReference type="ChEBI" id="CHEBI:63576"/>
        <dbReference type="ChEBI" id="CHEBI:456216"/>
        <dbReference type="EC" id="2.7.1.175"/>
    </reaction>
</comment>
<evidence type="ECO:0000256" key="4">
    <source>
        <dbReference type="ARBA" id="ARBA00011962"/>
    </source>
</evidence>
<dbReference type="GO" id="GO:0005524">
    <property type="term" value="F:ATP binding"/>
    <property type="evidence" value="ECO:0007669"/>
    <property type="project" value="UniProtKB-KW"/>
</dbReference>
<dbReference type="InterPro" id="IPR040999">
    <property type="entry name" value="Mak_N_cap"/>
</dbReference>
<dbReference type="EMBL" id="JAGSOG010000060">
    <property type="protein sequence ID" value="MBR7834484.1"/>
    <property type="molecule type" value="Genomic_DNA"/>
</dbReference>